<dbReference type="AlphaFoldDB" id="A0A9J6FBV4"/>
<dbReference type="VEuPathDB" id="VectorBase:HLOH_049092"/>
<proteinExistence type="predicted"/>
<dbReference type="OrthoDB" id="6432280at2759"/>
<evidence type="ECO:0000313" key="2">
    <source>
        <dbReference type="Proteomes" id="UP000821853"/>
    </source>
</evidence>
<evidence type="ECO:0000313" key="1">
    <source>
        <dbReference type="EMBL" id="KAH9359604.1"/>
    </source>
</evidence>
<dbReference type="EMBL" id="JABSTR010000001">
    <property type="protein sequence ID" value="KAH9359604.1"/>
    <property type="molecule type" value="Genomic_DNA"/>
</dbReference>
<organism evidence="1 2">
    <name type="scientific">Haemaphysalis longicornis</name>
    <name type="common">Bush tick</name>
    <dbReference type="NCBI Taxonomy" id="44386"/>
    <lineage>
        <taxon>Eukaryota</taxon>
        <taxon>Metazoa</taxon>
        <taxon>Ecdysozoa</taxon>
        <taxon>Arthropoda</taxon>
        <taxon>Chelicerata</taxon>
        <taxon>Arachnida</taxon>
        <taxon>Acari</taxon>
        <taxon>Parasitiformes</taxon>
        <taxon>Ixodida</taxon>
        <taxon>Ixodoidea</taxon>
        <taxon>Ixodidae</taxon>
        <taxon>Haemaphysalinae</taxon>
        <taxon>Haemaphysalis</taxon>
    </lineage>
</organism>
<comment type="caution">
    <text evidence="1">The sequence shown here is derived from an EMBL/GenBank/DDBJ whole genome shotgun (WGS) entry which is preliminary data.</text>
</comment>
<dbReference type="Proteomes" id="UP000821853">
    <property type="component" value="Chromosome 1"/>
</dbReference>
<protein>
    <submittedName>
        <fullName evidence="1">Uncharacterized protein</fullName>
    </submittedName>
</protein>
<gene>
    <name evidence="1" type="ORF">HPB48_012305</name>
</gene>
<name>A0A9J6FBV4_HAELO</name>
<sequence>MLEVGQVIGSPGWYHLLVGALSIIRSFPCSWTIYMGPFVVPPVQHWCAKPHLPALANWTEQQWREAAIPPLTTERGPWNRSRSDAHDSCHSYMLREVHPNGSVDFDEATRIPCESWAYAEQSSRHSSAVQEVRAAL</sequence>
<keyword evidence="2" id="KW-1185">Reference proteome</keyword>
<reference evidence="1 2" key="1">
    <citation type="journal article" date="2020" name="Cell">
        <title>Large-Scale Comparative Analyses of Tick Genomes Elucidate Their Genetic Diversity and Vector Capacities.</title>
        <authorList>
            <consortium name="Tick Genome and Microbiome Consortium (TIGMIC)"/>
            <person name="Jia N."/>
            <person name="Wang J."/>
            <person name="Shi W."/>
            <person name="Du L."/>
            <person name="Sun Y."/>
            <person name="Zhan W."/>
            <person name="Jiang J.F."/>
            <person name="Wang Q."/>
            <person name="Zhang B."/>
            <person name="Ji P."/>
            <person name="Bell-Sakyi L."/>
            <person name="Cui X.M."/>
            <person name="Yuan T.T."/>
            <person name="Jiang B.G."/>
            <person name="Yang W.F."/>
            <person name="Lam T.T."/>
            <person name="Chang Q.C."/>
            <person name="Ding S.J."/>
            <person name="Wang X.J."/>
            <person name="Zhu J.G."/>
            <person name="Ruan X.D."/>
            <person name="Zhao L."/>
            <person name="Wei J.T."/>
            <person name="Ye R.Z."/>
            <person name="Que T.C."/>
            <person name="Du C.H."/>
            <person name="Zhou Y.H."/>
            <person name="Cheng J.X."/>
            <person name="Dai P.F."/>
            <person name="Guo W.B."/>
            <person name="Han X.H."/>
            <person name="Huang E.J."/>
            <person name="Li L.F."/>
            <person name="Wei W."/>
            <person name="Gao Y.C."/>
            <person name="Liu J.Z."/>
            <person name="Shao H.Z."/>
            <person name="Wang X."/>
            <person name="Wang C.C."/>
            <person name="Yang T.C."/>
            <person name="Huo Q.B."/>
            <person name="Li W."/>
            <person name="Chen H.Y."/>
            <person name="Chen S.E."/>
            <person name="Zhou L.G."/>
            <person name="Ni X.B."/>
            <person name="Tian J.H."/>
            <person name="Sheng Y."/>
            <person name="Liu T."/>
            <person name="Pan Y.S."/>
            <person name="Xia L.Y."/>
            <person name="Li J."/>
            <person name="Zhao F."/>
            <person name="Cao W.C."/>
        </authorList>
    </citation>
    <scope>NUCLEOTIDE SEQUENCE [LARGE SCALE GENOMIC DNA]</scope>
    <source>
        <strain evidence="1">HaeL-2018</strain>
    </source>
</reference>
<accession>A0A9J6FBV4</accession>